<evidence type="ECO:0000313" key="2">
    <source>
        <dbReference type="EMBL" id="SCM78318.1"/>
    </source>
</evidence>
<keyword evidence="1" id="KW-0004">4Fe-4S</keyword>
<comment type="cofactor">
    <cofactor evidence="1">
        <name>[4Fe-4S] cluster</name>
        <dbReference type="ChEBI" id="CHEBI:49883"/>
    </cofactor>
</comment>
<dbReference type="AlphaFoldDB" id="A0A212LLD0"/>
<accession>A0A212LLD0</accession>
<dbReference type="PANTHER" id="PTHR30217:SF11">
    <property type="entry name" value="UBIQUINONE BIOSYNTHESIS PROTEIN UBIV"/>
    <property type="match status" value="1"/>
</dbReference>
<sequence length="308" mass="33386">MPGTEKSIEMTKTGLTLGPVLFNWSADRLRDFYARIADEAEVDRVHLGEVVCGKRQPFTDGLWPELIERLQAAGKQVVLSTLALPYNPRERKAVIDFCRAGELAEINDLTALPTVAGKPFVVGPFVNVYNEGAARFLAGRGATGICLPVELPIASVAIIAAALPEVEFELFAFGRLPLALSGRCYHARLHGLHKDGCQFVCDRDPDGLPVDTLDGQRFLAINGIQTLSNGVEAFCPTPDDLARLGVRRLRLSPHTTDMVAVSRLYRALLDGRADRAETLAALKALDLPGELVDGFTRGQPGSARVEMA</sequence>
<dbReference type="GO" id="GO:0046872">
    <property type="term" value="F:metal ion binding"/>
    <property type="evidence" value="ECO:0007669"/>
    <property type="project" value="UniProtKB-KW"/>
</dbReference>
<dbReference type="UniPathway" id="UPA00232"/>
<feature type="binding site" evidence="1">
    <location>
        <position position="52"/>
    </location>
    <ligand>
        <name>[4Fe-4S] cluster</name>
        <dbReference type="ChEBI" id="CHEBI:49883"/>
    </ligand>
</feature>
<dbReference type="HAMAP" id="MF_02233">
    <property type="entry name" value="UbiV"/>
    <property type="match status" value="1"/>
</dbReference>
<keyword evidence="1" id="KW-0831">Ubiquinone biosynthesis</keyword>
<dbReference type="InterPro" id="IPR001539">
    <property type="entry name" value="Peptidase_U32"/>
</dbReference>
<dbReference type="PANTHER" id="PTHR30217">
    <property type="entry name" value="PEPTIDASE U32 FAMILY"/>
    <property type="match status" value="1"/>
</dbReference>
<comment type="function">
    <text evidence="1">Required for O(2)-independent ubiquinone (coenzyme Q) biosynthesis. Together with UbiU, is essential for the C6-hydroxylation reaction in the oxygen-independent ubiquinone biosynthesis pathway.</text>
</comment>
<protein>
    <recommendedName>
        <fullName evidence="1">Ubiquinone biosynthesis protein UbiV</fullName>
    </recommendedName>
</protein>
<dbReference type="InterPro" id="IPR051454">
    <property type="entry name" value="RNA/ubiquinone_mod_enzymes"/>
</dbReference>
<keyword evidence="1" id="KW-0408">Iron</keyword>
<comment type="subunit">
    <text evidence="1">Forms a heterodimer with UbiU.</text>
</comment>
<name>A0A212LLD0_9HYPH</name>
<proteinExistence type="inferred from homology"/>
<dbReference type="EMBL" id="FMJD01000011">
    <property type="protein sequence ID" value="SCM78318.1"/>
    <property type="molecule type" value="Genomic_DNA"/>
</dbReference>
<reference evidence="2" key="1">
    <citation type="submission" date="2016-08" db="EMBL/GenBank/DDBJ databases">
        <authorList>
            <person name="Seilhamer J.J."/>
        </authorList>
    </citation>
    <scope>NUCLEOTIDE SEQUENCE</scope>
    <source>
        <strain evidence="2">86</strain>
    </source>
</reference>
<organism evidence="2">
    <name type="scientific">uncultured Pleomorphomonas sp</name>
    <dbReference type="NCBI Taxonomy" id="442121"/>
    <lineage>
        <taxon>Bacteria</taxon>
        <taxon>Pseudomonadati</taxon>
        <taxon>Pseudomonadota</taxon>
        <taxon>Alphaproteobacteria</taxon>
        <taxon>Hyphomicrobiales</taxon>
        <taxon>Pleomorphomonadaceae</taxon>
        <taxon>Pleomorphomonas</taxon>
        <taxon>environmental samples</taxon>
    </lineage>
</organism>
<keyword evidence="1" id="KW-0411">Iron-sulfur</keyword>
<keyword evidence="1" id="KW-0479">Metal-binding</keyword>
<gene>
    <name evidence="1" type="primary">ubiV</name>
    <name evidence="2" type="ORF">KL86PLE_70101</name>
</gene>
<comment type="pathway">
    <text evidence="1">Cofactor biosynthesis; ubiquinone biosynthesis.</text>
</comment>
<evidence type="ECO:0000256" key="1">
    <source>
        <dbReference type="HAMAP-Rule" id="MF_02233"/>
    </source>
</evidence>
<feature type="binding site" evidence="1">
    <location>
        <position position="184"/>
    </location>
    <ligand>
        <name>[4Fe-4S] cluster</name>
        <dbReference type="ChEBI" id="CHEBI:49883"/>
    </ligand>
</feature>
<dbReference type="Pfam" id="PF01136">
    <property type="entry name" value="Peptidase_U32"/>
    <property type="match status" value="1"/>
</dbReference>
<dbReference type="NCBIfam" id="NF011991">
    <property type="entry name" value="PRK15447.1"/>
    <property type="match status" value="1"/>
</dbReference>
<feature type="binding site" evidence="1">
    <location>
        <position position="201"/>
    </location>
    <ligand>
        <name>[4Fe-4S] cluster</name>
        <dbReference type="ChEBI" id="CHEBI:49883"/>
    </ligand>
</feature>
<dbReference type="GO" id="GO:0006744">
    <property type="term" value="P:ubiquinone biosynthetic process"/>
    <property type="evidence" value="ECO:0007669"/>
    <property type="project" value="UniProtKB-UniRule"/>
</dbReference>
<dbReference type="RefSeq" id="WP_245427252.1">
    <property type="nucleotide sequence ID" value="NZ_LT608334.1"/>
</dbReference>
<comment type="similarity">
    <text evidence="1">Belongs to the peptidase U32 family. UbiV subfamily.</text>
</comment>
<feature type="binding site" evidence="1">
    <location>
        <position position="197"/>
    </location>
    <ligand>
        <name>[4Fe-4S] cluster</name>
        <dbReference type="ChEBI" id="CHEBI:49883"/>
    </ligand>
</feature>
<dbReference type="GO" id="GO:0051539">
    <property type="term" value="F:4 iron, 4 sulfur cluster binding"/>
    <property type="evidence" value="ECO:0007669"/>
    <property type="project" value="UniProtKB-UniRule"/>
</dbReference>
<dbReference type="InterPro" id="IPR043693">
    <property type="entry name" value="UbiV"/>
</dbReference>